<feature type="transmembrane region" description="Helical" evidence="1">
    <location>
        <begin position="77"/>
        <end position="94"/>
    </location>
</feature>
<evidence type="ECO:0000256" key="1">
    <source>
        <dbReference type="SAM" id="Phobius"/>
    </source>
</evidence>
<sequence>MVALAVGFGVSAVVFYAAVHFLGRLALGWVPSGAVSLLAAAGFAALFLVVDSGLFGLRTPMWQRQTPQQHFFRRGPVAGALLWGLDTGLVVTTFRVTSMTWVAIAVSLLGLVPWWAGVFYAAGFVIPSIVMIAVVPYRPDRADRLEPIWVIDRVSAFEPFVRGAAKVVFAAMAVASIAIAVI</sequence>
<feature type="transmembrane region" description="Helical" evidence="1">
    <location>
        <begin position="114"/>
        <end position="135"/>
    </location>
</feature>
<feature type="transmembrane region" description="Helical" evidence="1">
    <location>
        <begin position="33"/>
        <end position="57"/>
    </location>
</feature>
<keyword evidence="1" id="KW-0472">Membrane</keyword>
<comment type="caution">
    <text evidence="2">The sequence shown here is derived from an EMBL/GenBank/DDBJ whole genome shotgun (WGS) entry which is preliminary data.</text>
</comment>
<name>A0ABN2H5D7_9ACTN</name>
<evidence type="ECO:0000313" key="2">
    <source>
        <dbReference type="EMBL" id="GAA1682272.1"/>
    </source>
</evidence>
<keyword evidence="1" id="KW-0812">Transmembrane</keyword>
<gene>
    <name evidence="2" type="ORF">GCM10009765_34350</name>
</gene>
<proteinExistence type="predicted"/>
<protein>
    <recommendedName>
        <fullName evidence="4">DUF1772 domain-containing protein</fullName>
    </recommendedName>
</protein>
<evidence type="ECO:0008006" key="4">
    <source>
        <dbReference type="Google" id="ProtNLM"/>
    </source>
</evidence>
<keyword evidence="3" id="KW-1185">Reference proteome</keyword>
<organism evidence="2 3">
    <name type="scientific">Fodinicola feengrottensis</name>
    <dbReference type="NCBI Taxonomy" id="435914"/>
    <lineage>
        <taxon>Bacteria</taxon>
        <taxon>Bacillati</taxon>
        <taxon>Actinomycetota</taxon>
        <taxon>Actinomycetes</taxon>
        <taxon>Mycobacteriales</taxon>
        <taxon>Fodinicola</taxon>
    </lineage>
</organism>
<keyword evidence="1" id="KW-1133">Transmembrane helix</keyword>
<feature type="transmembrane region" description="Helical" evidence="1">
    <location>
        <begin position="163"/>
        <end position="181"/>
    </location>
</feature>
<reference evidence="3" key="1">
    <citation type="journal article" date="2019" name="Int. J. Syst. Evol. Microbiol.">
        <title>The Global Catalogue of Microorganisms (GCM) 10K type strain sequencing project: providing services to taxonomists for standard genome sequencing and annotation.</title>
        <authorList>
            <consortium name="The Broad Institute Genomics Platform"/>
            <consortium name="The Broad Institute Genome Sequencing Center for Infectious Disease"/>
            <person name="Wu L."/>
            <person name="Ma J."/>
        </authorList>
    </citation>
    <scope>NUCLEOTIDE SEQUENCE [LARGE SCALE GENOMIC DNA]</scope>
    <source>
        <strain evidence="3">JCM 14718</strain>
    </source>
</reference>
<accession>A0ABN2H5D7</accession>
<evidence type="ECO:0000313" key="3">
    <source>
        <dbReference type="Proteomes" id="UP001500618"/>
    </source>
</evidence>
<dbReference type="EMBL" id="BAAANY010000010">
    <property type="protein sequence ID" value="GAA1682272.1"/>
    <property type="molecule type" value="Genomic_DNA"/>
</dbReference>
<dbReference type="Proteomes" id="UP001500618">
    <property type="component" value="Unassembled WGS sequence"/>
</dbReference>